<sequence>MAGFAVIGAIRINMSQLTPQRVEQGGQHLGIMDIFQRDFRRHDIVGHRVNRQMQLAPDSPLLRAMFSDLPFAFANESLRL</sequence>
<reference evidence="1 2" key="1">
    <citation type="journal article" date="2013" name="Genome Announc.">
        <title>Draft Genome Sequence of Aeromonas molluscorum Strain 848TT, Isolated from Bivalve Molluscs.</title>
        <authorList>
            <person name="Spataro N."/>
            <person name="Farfan M."/>
            <person name="Albarral V."/>
            <person name="Sanglas A."/>
            <person name="Loren J.G."/>
            <person name="Fuste M.C."/>
            <person name="Bosch E."/>
        </authorList>
    </citation>
    <scope>NUCLEOTIDE SEQUENCE [LARGE SCALE GENOMIC DNA]</scope>
    <source>
        <strain evidence="1 2">848</strain>
    </source>
</reference>
<organism evidence="1 2">
    <name type="scientific">Aeromonas molluscorum 848</name>
    <dbReference type="NCBI Taxonomy" id="1268236"/>
    <lineage>
        <taxon>Bacteria</taxon>
        <taxon>Pseudomonadati</taxon>
        <taxon>Pseudomonadota</taxon>
        <taxon>Gammaproteobacteria</taxon>
        <taxon>Aeromonadales</taxon>
        <taxon>Aeromonadaceae</taxon>
        <taxon>Aeromonas</taxon>
    </lineage>
</organism>
<protein>
    <submittedName>
        <fullName evidence="1">Uncharacterized protein</fullName>
    </submittedName>
</protein>
<comment type="caution">
    <text evidence="1">The sequence shown here is derived from an EMBL/GenBank/DDBJ whole genome shotgun (WGS) entry which is preliminary data.</text>
</comment>
<evidence type="ECO:0000313" key="1">
    <source>
        <dbReference type="EMBL" id="EOD55964.1"/>
    </source>
</evidence>
<keyword evidence="2" id="KW-1185">Reference proteome</keyword>
<evidence type="ECO:0000313" key="2">
    <source>
        <dbReference type="Proteomes" id="UP000013526"/>
    </source>
</evidence>
<gene>
    <name evidence="1" type="ORF">G113_06019</name>
</gene>
<accession>R1HC22</accession>
<dbReference type="Proteomes" id="UP000013526">
    <property type="component" value="Unassembled WGS sequence"/>
</dbReference>
<dbReference type="AlphaFoldDB" id="R1HC22"/>
<name>R1HC22_9GAMM</name>
<proteinExistence type="predicted"/>
<dbReference type="EMBL" id="AQGQ01000024">
    <property type="protein sequence ID" value="EOD55964.1"/>
    <property type="molecule type" value="Genomic_DNA"/>
</dbReference>